<evidence type="ECO:0000313" key="3">
    <source>
        <dbReference type="Proteomes" id="UP000188354"/>
    </source>
</evidence>
<dbReference type="AlphaFoldDB" id="A0A1J7IAH5"/>
<dbReference type="EMBL" id="CM007366">
    <property type="protein sequence ID" value="OIW09851.1"/>
    <property type="molecule type" value="Genomic_DNA"/>
</dbReference>
<reference evidence="2 3" key="1">
    <citation type="journal article" date="2017" name="Plant Biotechnol. J.">
        <title>A comprehensive draft genome sequence for lupin (Lupinus angustifolius), an emerging health food: insights into plant-microbe interactions and legume evolution.</title>
        <authorList>
            <person name="Hane J.K."/>
            <person name="Ming Y."/>
            <person name="Kamphuis L.G."/>
            <person name="Nelson M.N."/>
            <person name="Garg G."/>
            <person name="Atkins C.A."/>
            <person name="Bayer P.E."/>
            <person name="Bravo A."/>
            <person name="Bringans S."/>
            <person name="Cannon S."/>
            <person name="Edwards D."/>
            <person name="Foley R."/>
            <person name="Gao L.L."/>
            <person name="Harrison M.J."/>
            <person name="Huang W."/>
            <person name="Hurgobin B."/>
            <person name="Li S."/>
            <person name="Liu C.W."/>
            <person name="McGrath A."/>
            <person name="Morahan G."/>
            <person name="Murray J."/>
            <person name="Weller J."/>
            <person name="Jian J."/>
            <person name="Singh K.B."/>
        </authorList>
    </citation>
    <scope>NUCLEOTIDE SEQUENCE [LARGE SCALE GENOMIC DNA]</scope>
    <source>
        <strain evidence="3">cv. Tanjil</strain>
        <tissue evidence="2">Whole plant</tissue>
    </source>
</reference>
<proteinExistence type="predicted"/>
<dbReference type="Proteomes" id="UP000188354">
    <property type="component" value="Chromosome LG06"/>
</dbReference>
<gene>
    <name evidence="2" type="ORF">TanjilG_15333</name>
</gene>
<evidence type="ECO:0000313" key="2">
    <source>
        <dbReference type="EMBL" id="OIW09851.1"/>
    </source>
</evidence>
<dbReference type="Gramene" id="OIW09851">
    <property type="protein sequence ID" value="OIW09851"/>
    <property type="gene ID" value="TanjilG_15333"/>
</dbReference>
<organism evidence="2 3">
    <name type="scientific">Lupinus angustifolius</name>
    <name type="common">Narrow-leaved blue lupine</name>
    <dbReference type="NCBI Taxonomy" id="3871"/>
    <lineage>
        <taxon>Eukaryota</taxon>
        <taxon>Viridiplantae</taxon>
        <taxon>Streptophyta</taxon>
        <taxon>Embryophyta</taxon>
        <taxon>Tracheophyta</taxon>
        <taxon>Spermatophyta</taxon>
        <taxon>Magnoliopsida</taxon>
        <taxon>eudicotyledons</taxon>
        <taxon>Gunneridae</taxon>
        <taxon>Pentapetalae</taxon>
        <taxon>rosids</taxon>
        <taxon>fabids</taxon>
        <taxon>Fabales</taxon>
        <taxon>Fabaceae</taxon>
        <taxon>Papilionoideae</taxon>
        <taxon>50 kb inversion clade</taxon>
        <taxon>genistoids sensu lato</taxon>
        <taxon>core genistoids</taxon>
        <taxon>Genisteae</taxon>
        <taxon>Lupinus</taxon>
    </lineage>
</organism>
<evidence type="ECO:0000256" key="1">
    <source>
        <dbReference type="SAM" id="MobiDB-lite"/>
    </source>
</evidence>
<sequence length="63" mass="6978">MVVNEGTTVTDFRPPAAMNNNHGQRWFTVRCGGSSGDEQQSRPKVVHGEMRWFKVTLGGDRGS</sequence>
<name>A0A1J7IAH5_LUPAN</name>
<keyword evidence="3" id="KW-1185">Reference proteome</keyword>
<feature type="compositionally biased region" description="Polar residues" evidence="1">
    <location>
        <begin position="1"/>
        <end position="10"/>
    </location>
</feature>
<accession>A0A1J7IAH5</accession>
<protein>
    <submittedName>
        <fullName evidence="2">Uncharacterized protein</fullName>
    </submittedName>
</protein>
<feature type="region of interest" description="Disordered" evidence="1">
    <location>
        <begin position="1"/>
        <end position="21"/>
    </location>
</feature>